<dbReference type="Gramene" id="Al_scaffold_0007_3418">
    <property type="protein sequence ID" value="Al_scaffold_0007_3418"/>
    <property type="gene ID" value="Al_scaffold_0007_3418"/>
</dbReference>
<evidence type="ECO:0000313" key="3">
    <source>
        <dbReference type="EMBL" id="EFH51314.1"/>
    </source>
</evidence>
<keyword evidence="4" id="KW-1185">Reference proteome</keyword>
<gene>
    <name evidence="2" type="ORF">ARALYDRAFT_659363</name>
    <name evidence="3" type="ORF">ARALYDRAFT_663962</name>
</gene>
<reference evidence="4" key="4">
    <citation type="journal article" date="2011" name="Nat. Genet.">
        <title>The Arabidopsis lyrata genome sequence and the basis of rapid genome size change.</title>
        <authorList>
            <person name="Hu T.T."/>
            <person name="Pattyn P."/>
            <person name="Bakker E.G."/>
            <person name="Cao J."/>
            <person name="Cheng J.-F."/>
            <person name="Clark R.M."/>
            <person name="Fahlgren N."/>
            <person name="Fawcett J.A."/>
            <person name="Grimwood J."/>
            <person name="Gundlach H."/>
            <person name="Haberer G."/>
            <person name="Hollister J.D."/>
            <person name="Ossowski S."/>
            <person name="Ottilar R.P."/>
            <person name="Salamov A.A."/>
            <person name="Schneeberger K."/>
            <person name="Spannagl M."/>
            <person name="Wang X."/>
            <person name="Yang L."/>
            <person name="Nasrallah M.E."/>
            <person name="Bergelson J."/>
            <person name="Carrington J.C."/>
            <person name="Gaut B.S."/>
            <person name="Schmutz J."/>
            <person name="Mayer K.F.X."/>
            <person name="Van de Peer Y."/>
            <person name="Grigoriev I.V."/>
            <person name="Nordborg M."/>
            <person name="Weigel D."/>
            <person name="Guo Y.-L."/>
        </authorList>
    </citation>
    <scope>NUCLEOTIDE SEQUENCE [LARGE SCALE GENOMIC DNA]</scope>
    <source>
        <strain evidence="4">cv. MN47</strain>
    </source>
</reference>
<feature type="compositionally biased region" description="Basic residues" evidence="1">
    <location>
        <begin position="55"/>
        <end position="69"/>
    </location>
</feature>
<evidence type="ECO:0000313" key="2">
    <source>
        <dbReference type="EMBL" id="EFH44815.1"/>
    </source>
</evidence>
<reference evidence="3" key="1">
    <citation type="submission" date="2009-11" db="EMBL/GenBank/DDBJ databases">
        <authorList>
            <consortium name="US DOE Joint Genome Institute (JGI-PGF)"/>
            <person name="Ottilar R."/>
            <person name="Schmutz J."/>
            <person name="Salamov A."/>
            <person name="Cheng J.F."/>
            <person name="Lucas S."/>
            <person name="Pitluck S."/>
            <person name="Gundlach H."/>
            <person name="Guo Y."/>
            <person name="Haberer G."/>
            <person name="Nasrallah J."/>
            <person name="Mayer K.F.X."/>
            <person name="van de Peer Y."/>
            <person name="Weigel D."/>
            <person name="Grigoriev I.V."/>
        </authorList>
    </citation>
    <scope>NUCLEOTIDE SEQUENCE</scope>
</reference>
<dbReference type="EMBL" id="GL348719">
    <property type="protein sequence ID" value="EFH44815.1"/>
    <property type="molecule type" value="Genomic_DNA"/>
</dbReference>
<reference evidence="3" key="3">
    <citation type="submission" date="2010-06" db="EMBL/GenBank/DDBJ databases">
        <title>The basis of rapid genome size change in Arabidopsis.</title>
        <authorList>
            <consortium name="US DOE Joint Genome Institute (JGI-PGF)"/>
            <person name="Bakker E."/>
            <person name="Bergelson J."/>
            <person name="Cheng J.Fang."/>
            <person name="Clark R.M."/>
            <person name="Fawcett J."/>
            <person name="Gaut B."/>
            <person name="Grigoriev I."/>
            <person name="Gundlach H."/>
            <person name="Guo Y."/>
            <person name="Haberer G."/>
            <person name="Hollister J."/>
            <person name="Hu T.T."/>
            <person name="Mayer K.F.X."/>
            <person name="Nasrallah J."/>
            <person name="Nordborg M."/>
            <person name="Otillar R."/>
            <person name="Pattyn P."/>
            <person name="Schmutz J."/>
            <person name="Spannagl M."/>
            <person name="van de Peer Y."/>
            <person name="Wang X."/>
            <person name="Weigel D."/>
            <person name="Yang L."/>
        </authorList>
    </citation>
    <scope>NUCLEOTIDE SEQUENCE</scope>
</reference>
<name>D7M6C6_ARALL</name>
<dbReference type="HOGENOM" id="CLU_2783327_0_0_1"/>
<dbReference type="Proteomes" id="UP000008694">
    <property type="component" value="Unassembled WGS sequence"/>
</dbReference>
<organism evidence="4">
    <name type="scientific">Arabidopsis lyrata subsp. lyrata</name>
    <name type="common">Lyre-leaved rock-cress</name>
    <dbReference type="NCBI Taxonomy" id="81972"/>
    <lineage>
        <taxon>Eukaryota</taxon>
        <taxon>Viridiplantae</taxon>
        <taxon>Streptophyta</taxon>
        <taxon>Embryophyta</taxon>
        <taxon>Tracheophyta</taxon>
        <taxon>Spermatophyta</taxon>
        <taxon>Magnoliopsida</taxon>
        <taxon>eudicotyledons</taxon>
        <taxon>Gunneridae</taxon>
        <taxon>Pentapetalae</taxon>
        <taxon>rosids</taxon>
        <taxon>malvids</taxon>
        <taxon>Brassicales</taxon>
        <taxon>Brassicaceae</taxon>
        <taxon>Camelineae</taxon>
        <taxon>Arabidopsis</taxon>
    </lineage>
</organism>
<dbReference type="EMBL" id="GL348718">
    <property type="protein sequence ID" value="EFH51314.1"/>
    <property type="molecule type" value="Genomic_DNA"/>
</dbReference>
<sequence length="69" mass="8132">QNRSKPREHRNPNLQSDNPIEAVFPRSCRHSPEQDHRRARKTRSNGEDDTGPSPSRHRRAVKRRKKKPS</sequence>
<proteinExistence type="predicted"/>
<accession>D7M6C6</accession>
<feature type="region of interest" description="Disordered" evidence="1">
    <location>
        <begin position="1"/>
        <end position="69"/>
    </location>
</feature>
<reference evidence="2" key="2">
    <citation type="submission" date="2010-06" db="EMBL/GenBank/DDBJ databases">
        <title>The basis of rapid genome size change in Arabidopsis.</title>
        <authorList>
            <person name="Bakker E."/>
            <person name="Bergelson J."/>
            <person name="Cheng J.F."/>
            <person name="Clark R.M."/>
            <person name="Fawcett J."/>
            <person name="Gaut B."/>
            <person name="Grigoriev I."/>
            <person name="Gundlach H."/>
            <person name="Guo Y."/>
            <person name="Haberer G."/>
            <person name="Hollister J."/>
            <person name="Hu T.T."/>
            <person name="Mayer K.F.X."/>
            <person name="Nasrallah J."/>
            <person name="Nordborg M."/>
            <person name="Otillar R."/>
            <person name="Pattyn P."/>
            <person name="Schmutz J."/>
            <person name="Spannagl M."/>
            <person name="van de Peer Y."/>
            <person name="Wang X."/>
            <person name="Weigel D."/>
            <person name="Yang L."/>
        </authorList>
    </citation>
    <scope>NUCLEOTIDE SEQUENCE</scope>
</reference>
<protein>
    <submittedName>
        <fullName evidence="3">Predicted protein</fullName>
    </submittedName>
</protein>
<dbReference type="Gramene" id="Al_scaffold_0006_4027">
    <property type="protein sequence ID" value="Al_scaffold_0006_4027"/>
    <property type="gene ID" value="Al_scaffold_0006_4027"/>
</dbReference>
<feature type="non-terminal residue" evidence="3">
    <location>
        <position position="1"/>
    </location>
</feature>
<dbReference type="AlphaFoldDB" id="D7M6C6"/>
<evidence type="ECO:0000256" key="1">
    <source>
        <dbReference type="SAM" id="MobiDB-lite"/>
    </source>
</evidence>
<evidence type="ECO:0000313" key="4">
    <source>
        <dbReference type="Proteomes" id="UP000008694"/>
    </source>
</evidence>